<proteinExistence type="inferred from homology"/>
<dbReference type="InterPro" id="IPR031336">
    <property type="entry name" value="CDC73_C"/>
</dbReference>
<dbReference type="GO" id="GO:0006368">
    <property type="term" value="P:transcription elongation by RNA polymerase II"/>
    <property type="evidence" value="ECO:0007669"/>
    <property type="project" value="InterPro"/>
</dbReference>
<evidence type="ECO:0000256" key="4">
    <source>
        <dbReference type="ARBA" id="ARBA00023242"/>
    </source>
</evidence>
<dbReference type="Gene3D" id="3.40.50.11990">
    <property type="entry name" value="RNA polymerase II accessory factor, Cdc73 C-terminal domain"/>
    <property type="match status" value="1"/>
</dbReference>
<dbReference type="Pfam" id="PF05179">
    <property type="entry name" value="CDC73_C"/>
    <property type="match status" value="1"/>
</dbReference>
<dbReference type="InterPro" id="IPR032041">
    <property type="entry name" value="Cdc73_N"/>
</dbReference>
<dbReference type="PANTHER" id="PTHR12466">
    <property type="entry name" value="CDC73 DOMAIN PROTEIN"/>
    <property type="match status" value="1"/>
</dbReference>
<feature type="region of interest" description="Disordered" evidence="5">
    <location>
        <begin position="117"/>
        <end position="191"/>
    </location>
</feature>
<evidence type="ECO:0000256" key="3">
    <source>
        <dbReference type="ARBA" id="ARBA00023163"/>
    </source>
</evidence>
<reference evidence="8" key="1">
    <citation type="submission" date="2021-01" db="EMBL/GenBank/DDBJ databases">
        <authorList>
            <person name="Corre E."/>
            <person name="Pelletier E."/>
            <person name="Niang G."/>
            <person name="Scheremetjew M."/>
            <person name="Finn R."/>
            <person name="Kale V."/>
            <person name="Holt S."/>
            <person name="Cochrane G."/>
            <person name="Meng A."/>
            <person name="Brown T."/>
            <person name="Cohen L."/>
        </authorList>
    </citation>
    <scope>NUCLEOTIDE SEQUENCE</scope>
    <source>
        <strain evidence="8">CCMP3278</strain>
    </source>
</reference>
<accession>A0A7S1ESG0</accession>
<evidence type="ECO:0000313" key="8">
    <source>
        <dbReference type="EMBL" id="CAD8821599.1"/>
    </source>
</evidence>
<evidence type="ECO:0000259" key="6">
    <source>
        <dbReference type="Pfam" id="PF05179"/>
    </source>
</evidence>
<feature type="region of interest" description="Disordered" evidence="5">
    <location>
        <begin position="241"/>
        <end position="285"/>
    </location>
</feature>
<organism evidence="8">
    <name type="scientific">Timspurckia oligopyrenoides</name>
    <dbReference type="NCBI Taxonomy" id="708627"/>
    <lineage>
        <taxon>Eukaryota</taxon>
        <taxon>Rhodophyta</taxon>
        <taxon>Bangiophyceae</taxon>
        <taxon>Porphyridiales</taxon>
        <taxon>Porphyridiaceae</taxon>
        <taxon>Timspurckia</taxon>
    </lineage>
</organism>
<feature type="region of interest" description="Disordered" evidence="5">
    <location>
        <begin position="314"/>
        <end position="333"/>
    </location>
</feature>
<evidence type="ECO:0008006" key="9">
    <source>
        <dbReference type="Google" id="ProtNLM"/>
    </source>
</evidence>
<dbReference type="PANTHER" id="PTHR12466:SF8">
    <property type="entry name" value="PARAFIBROMIN"/>
    <property type="match status" value="1"/>
</dbReference>
<keyword evidence="4" id="KW-0539">Nucleus</keyword>
<evidence type="ECO:0000256" key="5">
    <source>
        <dbReference type="SAM" id="MobiDB-lite"/>
    </source>
</evidence>
<comment type="similarity">
    <text evidence="2">Belongs to the CDC73 family.</text>
</comment>
<dbReference type="Pfam" id="PF16050">
    <property type="entry name" value="CDC73_N"/>
    <property type="match status" value="1"/>
</dbReference>
<dbReference type="GO" id="GO:0032968">
    <property type="term" value="P:positive regulation of transcription elongation by RNA polymerase II"/>
    <property type="evidence" value="ECO:0007669"/>
    <property type="project" value="TreeGrafter"/>
</dbReference>
<evidence type="ECO:0000259" key="7">
    <source>
        <dbReference type="Pfam" id="PF16050"/>
    </source>
</evidence>
<dbReference type="InterPro" id="IPR038103">
    <property type="entry name" value="CDC73_C_sf"/>
</dbReference>
<comment type="subcellular location">
    <subcellularLocation>
        <location evidence="1">Nucleus</location>
    </subcellularLocation>
</comment>
<protein>
    <recommendedName>
        <fullName evidence="9">Cell division control protein 73 C-terminal domain-containing protein</fullName>
    </recommendedName>
</protein>
<gene>
    <name evidence="8" type="ORF">TOLI1172_LOCUS5994</name>
</gene>
<name>A0A7S1ESG0_9RHOD</name>
<dbReference type="GO" id="GO:0000993">
    <property type="term" value="F:RNA polymerase II complex binding"/>
    <property type="evidence" value="ECO:0007669"/>
    <property type="project" value="TreeGrafter"/>
</dbReference>
<dbReference type="AlphaFoldDB" id="A0A7S1ESG0"/>
<feature type="domain" description="Paf1 complex subunit Cdc73 N-terminal" evidence="7">
    <location>
        <begin position="46"/>
        <end position="112"/>
    </location>
</feature>
<evidence type="ECO:0000256" key="2">
    <source>
        <dbReference type="ARBA" id="ARBA00010427"/>
    </source>
</evidence>
<keyword evidence="3" id="KW-0804">Transcription</keyword>
<dbReference type="GO" id="GO:0016593">
    <property type="term" value="C:Cdc73/Paf1 complex"/>
    <property type="evidence" value="ECO:0007669"/>
    <property type="project" value="InterPro"/>
</dbReference>
<dbReference type="InterPro" id="IPR007852">
    <property type="entry name" value="Cdc73/Parafibromin"/>
</dbReference>
<dbReference type="EMBL" id="HBFP01008384">
    <property type="protein sequence ID" value="CAD8821599.1"/>
    <property type="molecule type" value="Transcribed_RNA"/>
</dbReference>
<sequence length="524" mass="58434">MVEDLKVERVESLREKLRDGIKVELDQGDVIYSSGDASKLDRIEGSCSTNYRSRRGAGEPYSLDAIVFFAQNGDRPFREYAELCTKQSVPRVQLIDAKELLAFLRFETNSAAGLVASESKDEAGHTGETVNQESAALDSLPKIPDPSRPSSDVHKRPPTARSALIDNALPESASGKRLREPSQNDSLQIDSEYGTIEPLALALSRELEQRSRDSILSMHGRTFKHLSDRVNVALLNARKEQDRIKRGGAAANVNNKQPTGTKPPDATGQRNGHASAAENPIFDPRGDRYAVKEDRFWRETLGTDVMSMGIDTAGGFKRSRKQPAPSAAPLAEGLNSVAPSNHAASNGASRLSANHTRRGVRRPILIVPDAVSAMFGMDNIREFLEEGRYVKRNSVLSGRTDNGRILIVRNSTKLNRTVPFIITDAVSRISAQEWDDVVAVIVTGAEWQFKKFPKPSSLESLKVMKGFHFRFDDEPVDRRVAEWRVQQVTISRTKRYLDMQVVSQFWDELDQYIRTNLPWFVDNS</sequence>
<evidence type="ECO:0000256" key="1">
    <source>
        <dbReference type="ARBA" id="ARBA00004123"/>
    </source>
</evidence>
<feature type="domain" description="Cell division control protein 73 C-terminal" evidence="6">
    <location>
        <begin position="361"/>
        <end position="511"/>
    </location>
</feature>